<accession>A0A974HCG3</accession>
<dbReference type="Proteomes" id="UP000694892">
    <property type="component" value="Chromosome 7L"/>
</dbReference>
<dbReference type="EMBL" id="CM004478">
    <property type="protein sequence ID" value="OCT72860.1"/>
    <property type="molecule type" value="Genomic_DNA"/>
</dbReference>
<organism evidence="1 2">
    <name type="scientific">Xenopus laevis</name>
    <name type="common">African clawed frog</name>
    <dbReference type="NCBI Taxonomy" id="8355"/>
    <lineage>
        <taxon>Eukaryota</taxon>
        <taxon>Metazoa</taxon>
        <taxon>Chordata</taxon>
        <taxon>Craniata</taxon>
        <taxon>Vertebrata</taxon>
        <taxon>Euteleostomi</taxon>
        <taxon>Amphibia</taxon>
        <taxon>Batrachia</taxon>
        <taxon>Anura</taxon>
        <taxon>Pipoidea</taxon>
        <taxon>Pipidae</taxon>
        <taxon>Xenopodinae</taxon>
        <taxon>Xenopus</taxon>
        <taxon>Xenopus</taxon>
    </lineage>
</organism>
<reference evidence="2" key="1">
    <citation type="journal article" date="2016" name="Nature">
        <title>Genome evolution in the allotetraploid frog Xenopus laevis.</title>
        <authorList>
            <person name="Session A.M."/>
            <person name="Uno Y."/>
            <person name="Kwon T."/>
            <person name="Chapman J.A."/>
            <person name="Toyoda A."/>
            <person name="Takahashi S."/>
            <person name="Fukui A."/>
            <person name="Hikosaka A."/>
            <person name="Suzuki A."/>
            <person name="Kondo M."/>
            <person name="van Heeringen S.J."/>
            <person name="Quigley I."/>
            <person name="Heinz S."/>
            <person name="Ogino H."/>
            <person name="Ochi H."/>
            <person name="Hellsten U."/>
            <person name="Lyons J.B."/>
            <person name="Simakov O."/>
            <person name="Putnam N."/>
            <person name="Stites J."/>
            <person name="Kuroki Y."/>
            <person name="Tanaka T."/>
            <person name="Michiue T."/>
            <person name="Watanabe M."/>
            <person name="Bogdanovic O."/>
            <person name="Lister R."/>
            <person name="Georgiou G."/>
            <person name="Paranjpe S.S."/>
            <person name="van Kruijsbergen I."/>
            <person name="Shu S."/>
            <person name="Carlson J."/>
            <person name="Kinoshita T."/>
            <person name="Ohta Y."/>
            <person name="Mawaribuchi S."/>
            <person name="Jenkins J."/>
            <person name="Grimwood J."/>
            <person name="Schmutz J."/>
            <person name="Mitros T."/>
            <person name="Mozaffari S.V."/>
            <person name="Suzuki Y."/>
            <person name="Haramoto Y."/>
            <person name="Yamamoto T.S."/>
            <person name="Takagi C."/>
            <person name="Heald R."/>
            <person name="Miller K."/>
            <person name="Haudenschild C."/>
            <person name="Kitzman J."/>
            <person name="Nakayama T."/>
            <person name="Izutsu Y."/>
            <person name="Robert J."/>
            <person name="Fortriede J."/>
            <person name="Burns K."/>
            <person name="Lotay V."/>
            <person name="Karimi K."/>
            <person name="Yasuoka Y."/>
            <person name="Dichmann D.S."/>
            <person name="Flajnik M.F."/>
            <person name="Houston D.W."/>
            <person name="Shendure J."/>
            <person name="DuPasquier L."/>
            <person name="Vize P.D."/>
            <person name="Zorn A.M."/>
            <person name="Ito M."/>
            <person name="Marcotte E.M."/>
            <person name="Wallingford J.B."/>
            <person name="Ito Y."/>
            <person name="Asashima M."/>
            <person name="Ueno N."/>
            <person name="Matsuda Y."/>
            <person name="Veenstra G.J."/>
            <person name="Fujiyama A."/>
            <person name="Harland R.M."/>
            <person name="Taira M."/>
            <person name="Rokhsar D.S."/>
        </authorList>
    </citation>
    <scope>NUCLEOTIDE SEQUENCE [LARGE SCALE GENOMIC DNA]</scope>
    <source>
        <strain evidence="2">J</strain>
    </source>
</reference>
<evidence type="ECO:0000313" key="1">
    <source>
        <dbReference type="EMBL" id="OCT72860.1"/>
    </source>
</evidence>
<protein>
    <submittedName>
        <fullName evidence="1">Uncharacterized protein</fullName>
    </submittedName>
</protein>
<name>A0A974HCG3_XENLA</name>
<proteinExistence type="predicted"/>
<sequence length="68" mass="7590">MPGKDTRDKRENLTHTSLLNTVNKHISPGLAHLTPDEGLRSEVSGSVCRFYMETMANFRGMKKSINGL</sequence>
<dbReference type="AlphaFoldDB" id="A0A974HCG3"/>
<gene>
    <name evidence="1" type="ORF">XELAEV_18035839mg</name>
</gene>
<evidence type="ECO:0000313" key="2">
    <source>
        <dbReference type="Proteomes" id="UP000694892"/>
    </source>
</evidence>